<evidence type="ECO:0000256" key="1">
    <source>
        <dbReference type="ARBA" id="ARBA00023125"/>
    </source>
</evidence>
<dbReference type="SUPFAM" id="SSF52172">
    <property type="entry name" value="CheY-like"/>
    <property type="match status" value="1"/>
</dbReference>
<name>A0A367FE21_9ACTN</name>
<keyword evidence="1 3" id="KW-0238">DNA-binding</keyword>
<evidence type="ECO:0000259" key="4">
    <source>
        <dbReference type="PROSITE" id="PS50110"/>
    </source>
</evidence>
<dbReference type="PROSITE" id="PS51755">
    <property type="entry name" value="OMPR_PHOB"/>
    <property type="match status" value="1"/>
</dbReference>
<dbReference type="CDD" id="cd00383">
    <property type="entry name" value="trans_reg_C"/>
    <property type="match status" value="1"/>
</dbReference>
<dbReference type="GO" id="GO:0005829">
    <property type="term" value="C:cytosol"/>
    <property type="evidence" value="ECO:0007669"/>
    <property type="project" value="TreeGrafter"/>
</dbReference>
<accession>A0A367FE21</accession>
<dbReference type="PANTHER" id="PTHR48111:SF38">
    <property type="entry name" value="TWO-COMPONENT RESPONSE REGULATOR"/>
    <property type="match status" value="1"/>
</dbReference>
<dbReference type="GO" id="GO:0000976">
    <property type="term" value="F:transcription cis-regulatory region binding"/>
    <property type="evidence" value="ECO:0007669"/>
    <property type="project" value="TreeGrafter"/>
</dbReference>
<organism evidence="6 7">
    <name type="scientific">Sphaerisporangium album</name>
    <dbReference type="NCBI Taxonomy" id="509200"/>
    <lineage>
        <taxon>Bacteria</taxon>
        <taxon>Bacillati</taxon>
        <taxon>Actinomycetota</taxon>
        <taxon>Actinomycetes</taxon>
        <taxon>Streptosporangiales</taxon>
        <taxon>Streptosporangiaceae</taxon>
        <taxon>Sphaerisporangium</taxon>
    </lineage>
</organism>
<dbReference type="Proteomes" id="UP000253094">
    <property type="component" value="Unassembled WGS sequence"/>
</dbReference>
<sequence length="221" mass="24780">MPRIMVVDDEPRICRFVSRALERDGHVVQWVGTGEQALRLADTEEFALVVLDLMLPQLSGIDVLRQMLERRPGQRVLVLSAIGDVAAKVECFASGAVDYLSKPFALAELVARVRIRAAEPARPPSRRWIRAGHVALDLHRRTADLDGRSVQLTQREFVLLSHLMRRADQVCGREELLTDVWGHAFDAASNVVDVYVRRLRTKLGADSIETIRNVGYSFVTG</sequence>
<evidence type="ECO:0000313" key="7">
    <source>
        <dbReference type="Proteomes" id="UP000253094"/>
    </source>
</evidence>
<gene>
    <name evidence="6" type="ORF">DQ384_22995</name>
</gene>
<dbReference type="GO" id="GO:0000156">
    <property type="term" value="F:phosphorelay response regulator activity"/>
    <property type="evidence" value="ECO:0007669"/>
    <property type="project" value="TreeGrafter"/>
</dbReference>
<dbReference type="Gene3D" id="3.40.50.2300">
    <property type="match status" value="1"/>
</dbReference>
<feature type="domain" description="Response regulatory" evidence="4">
    <location>
        <begin position="3"/>
        <end position="117"/>
    </location>
</feature>
<dbReference type="GO" id="GO:0032993">
    <property type="term" value="C:protein-DNA complex"/>
    <property type="evidence" value="ECO:0007669"/>
    <property type="project" value="TreeGrafter"/>
</dbReference>
<evidence type="ECO:0000259" key="5">
    <source>
        <dbReference type="PROSITE" id="PS51755"/>
    </source>
</evidence>
<dbReference type="InterPro" id="IPR036388">
    <property type="entry name" value="WH-like_DNA-bd_sf"/>
</dbReference>
<dbReference type="PROSITE" id="PS50110">
    <property type="entry name" value="RESPONSE_REGULATORY"/>
    <property type="match status" value="1"/>
</dbReference>
<dbReference type="SMART" id="SM00448">
    <property type="entry name" value="REC"/>
    <property type="match status" value="1"/>
</dbReference>
<dbReference type="InterPro" id="IPR001867">
    <property type="entry name" value="OmpR/PhoB-type_DNA-bd"/>
</dbReference>
<dbReference type="InterPro" id="IPR001789">
    <property type="entry name" value="Sig_transdc_resp-reg_receiver"/>
</dbReference>
<evidence type="ECO:0000256" key="2">
    <source>
        <dbReference type="PROSITE-ProRule" id="PRU00169"/>
    </source>
</evidence>
<dbReference type="SMART" id="SM00862">
    <property type="entry name" value="Trans_reg_C"/>
    <property type="match status" value="1"/>
</dbReference>
<dbReference type="Pfam" id="PF00072">
    <property type="entry name" value="Response_reg"/>
    <property type="match status" value="1"/>
</dbReference>
<dbReference type="AlphaFoldDB" id="A0A367FE21"/>
<dbReference type="InterPro" id="IPR039420">
    <property type="entry name" value="WalR-like"/>
</dbReference>
<protein>
    <submittedName>
        <fullName evidence="6">DNA-binding response regulator</fullName>
    </submittedName>
</protein>
<evidence type="ECO:0000256" key="3">
    <source>
        <dbReference type="PROSITE-ProRule" id="PRU01091"/>
    </source>
</evidence>
<proteinExistence type="predicted"/>
<dbReference type="Pfam" id="PF00486">
    <property type="entry name" value="Trans_reg_C"/>
    <property type="match status" value="1"/>
</dbReference>
<keyword evidence="2" id="KW-0597">Phosphoprotein</keyword>
<dbReference type="RefSeq" id="WP_114030947.1">
    <property type="nucleotide sequence ID" value="NZ_QOIL01000013.1"/>
</dbReference>
<feature type="DNA-binding region" description="OmpR/PhoB-type" evidence="3">
    <location>
        <begin position="126"/>
        <end position="220"/>
    </location>
</feature>
<dbReference type="InterPro" id="IPR011006">
    <property type="entry name" value="CheY-like_superfamily"/>
</dbReference>
<keyword evidence="7" id="KW-1185">Reference proteome</keyword>
<feature type="modified residue" description="4-aspartylphosphate" evidence="2">
    <location>
        <position position="52"/>
    </location>
</feature>
<dbReference type="PANTHER" id="PTHR48111">
    <property type="entry name" value="REGULATOR OF RPOS"/>
    <property type="match status" value="1"/>
</dbReference>
<dbReference type="EMBL" id="QOIL01000013">
    <property type="protein sequence ID" value="RCG28618.1"/>
    <property type="molecule type" value="Genomic_DNA"/>
</dbReference>
<dbReference type="CDD" id="cd17574">
    <property type="entry name" value="REC_OmpR"/>
    <property type="match status" value="1"/>
</dbReference>
<comment type="caution">
    <text evidence="6">The sequence shown here is derived from an EMBL/GenBank/DDBJ whole genome shotgun (WGS) entry which is preliminary data.</text>
</comment>
<evidence type="ECO:0000313" key="6">
    <source>
        <dbReference type="EMBL" id="RCG28618.1"/>
    </source>
</evidence>
<feature type="domain" description="OmpR/PhoB-type" evidence="5">
    <location>
        <begin position="126"/>
        <end position="220"/>
    </location>
</feature>
<reference evidence="6 7" key="1">
    <citation type="submission" date="2018-06" db="EMBL/GenBank/DDBJ databases">
        <title>Sphaerisporangium craniellae sp. nov., isolated from a marine sponge in the South China Sea.</title>
        <authorList>
            <person name="Li L."/>
        </authorList>
    </citation>
    <scope>NUCLEOTIDE SEQUENCE [LARGE SCALE GENOMIC DNA]</scope>
    <source>
        <strain evidence="6 7">CCTCC AA 208026</strain>
    </source>
</reference>
<dbReference type="Gene3D" id="1.10.10.10">
    <property type="entry name" value="Winged helix-like DNA-binding domain superfamily/Winged helix DNA-binding domain"/>
    <property type="match status" value="1"/>
</dbReference>
<dbReference type="GO" id="GO:0006355">
    <property type="term" value="P:regulation of DNA-templated transcription"/>
    <property type="evidence" value="ECO:0007669"/>
    <property type="project" value="InterPro"/>
</dbReference>
<dbReference type="OrthoDB" id="116118at2"/>